<organism evidence="2 3">
    <name type="scientific">Halorubrum salinarum</name>
    <dbReference type="NCBI Taxonomy" id="2739057"/>
    <lineage>
        <taxon>Archaea</taxon>
        <taxon>Methanobacteriati</taxon>
        <taxon>Methanobacteriota</taxon>
        <taxon>Stenosarchaea group</taxon>
        <taxon>Halobacteria</taxon>
        <taxon>Halobacteriales</taxon>
        <taxon>Haloferacaceae</taxon>
        <taxon>Halorubrum</taxon>
    </lineage>
</organism>
<proteinExistence type="predicted"/>
<gene>
    <name evidence="2" type="ORF">HPS36_16615</name>
</gene>
<evidence type="ECO:0000259" key="1">
    <source>
        <dbReference type="Pfam" id="PF00582"/>
    </source>
</evidence>
<reference evidence="2 3" key="1">
    <citation type="submission" date="2020-05" db="EMBL/GenBank/DDBJ databases">
        <title>Halorubrum RHB-C sp.nov., an extremely halophilic archaeon isolated from solar salt farm.</title>
        <authorList>
            <person name="Ho H."/>
            <person name="Danganan R.E."/>
            <person name="Dedeles G.R."/>
            <person name="Kim S.-G."/>
        </authorList>
    </citation>
    <scope>NUCLEOTIDE SEQUENCE [LARGE SCALE GENOMIC DNA]</scope>
    <source>
        <strain evidence="2 3">RHB-C</strain>
        <plasmid evidence="3">phar02</plasmid>
    </source>
</reference>
<name>A0A7D4CPP9_9EURY</name>
<dbReference type="InterPro" id="IPR006016">
    <property type="entry name" value="UspA"/>
</dbReference>
<dbReference type="KEGG" id="hsai:HPS36_16615"/>
<accession>A0A7D4CPP9</accession>
<dbReference type="EMBL" id="CP053943">
    <property type="protein sequence ID" value="QKG94501.1"/>
    <property type="molecule type" value="Genomic_DNA"/>
</dbReference>
<evidence type="ECO:0000313" key="3">
    <source>
        <dbReference type="Proteomes" id="UP000505020"/>
    </source>
</evidence>
<dbReference type="Pfam" id="PF00582">
    <property type="entry name" value="Usp"/>
    <property type="match status" value="1"/>
</dbReference>
<dbReference type="RefSeq" id="WP_080506111.1">
    <property type="nucleotide sequence ID" value="NZ_CP053943.1"/>
</dbReference>
<protein>
    <recommendedName>
        <fullName evidence="1">UspA domain-containing protein</fullName>
    </recommendedName>
</protein>
<dbReference type="Proteomes" id="UP000505020">
    <property type="component" value="Plasmid pHAR02"/>
</dbReference>
<evidence type="ECO:0000313" key="2">
    <source>
        <dbReference type="EMBL" id="QKG94501.1"/>
    </source>
</evidence>
<dbReference type="AlphaFoldDB" id="A0A7D4CPP9"/>
<feature type="domain" description="UspA" evidence="1">
    <location>
        <begin position="1"/>
        <end position="26"/>
    </location>
</feature>
<keyword evidence="3" id="KW-1185">Reference proteome</keyword>
<dbReference type="SUPFAM" id="SSF52402">
    <property type="entry name" value="Adenine nucleotide alpha hydrolases-like"/>
    <property type="match status" value="1"/>
</dbReference>
<dbReference type="Gene3D" id="3.40.50.12370">
    <property type="match status" value="1"/>
</dbReference>
<geneLocation type="plasmid" evidence="3">
    <name>phar02</name>
</geneLocation>
<dbReference type="GeneID" id="96090570"/>
<keyword evidence="2" id="KW-0614">Plasmid</keyword>
<sequence>MGTHGRSGLSRRLLGSVIEQDLRNSDELILTIRGV</sequence>